<dbReference type="GO" id="GO:0005164">
    <property type="term" value="F:tumor necrosis factor receptor binding"/>
    <property type="evidence" value="ECO:0007669"/>
    <property type="project" value="InterPro"/>
</dbReference>
<name>A0A9D3RLP0_ANGAN</name>
<evidence type="ECO:0000313" key="3">
    <source>
        <dbReference type="EMBL" id="KAG5834956.1"/>
    </source>
</evidence>
<dbReference type="GO" id="GO:0016020">
    <property type="term" value="C:membrane"/>
    <property type="evidence" value="ECO:0007669"/>
    <property type="project" value="InterPro"/>
</dbReference>
<keyword evidence="4" id="KW-1185">Reference proteome</keyword>
<dbReference type="Gene3D" id="2.60.120.40">
    <property type="match status" value="1"/>
</dbReference>
<evidence type="ECO:0000313" key="4">
    <source>
        <dbReference type="Proteomes" id="UP001044222"/>
    </source>
</evidence>
<dbReference type="InterPro" id="IPR006052">
    <property type="entry name" value="TNF_dom"/>
</dbReference>
<dbReference type="SUPFAM" id="SSF49842">
    <property type="entry name" value="TNF-like"/>
    <property type="match status" value="1"/>
</dbReference>
<feature type="domain" description="THD" evidence="2">
    <location>
        <begin position="38"/>
        <end position="184"/>
    </location>
</feature>
<protein>
    <recommendedName>
        <fullName evidence="2">THD domain-containing protein</fullName>
    </recommendedName>
</protein>
<dbReference type="InterPro" id="IPR008983">
    <property type="entry name" value="Tumour_necrosis_fac-like_dom"/>
</dbReference>
<sequence>MAWRDKPDGSHPNATRTRGILPLNVTRLADFFQSSSSKASMFLKANDSREQTMGQVQWEEVQHSQGAALEGGGRWIRVDEAGLYLLFVQAVYKLNPAAVPAGVRAGAVTLEFQVLLEYREQDVVQMSSVFDTHCWGLKETDVTLSQAVLLQVAAGDRIAVNASHRHLMDYHAKPLSSFLTLLKYSNTDH</sequence>
<evidence type="ECO:0000259" key="2">
    <source>
        <dbReference type="PROSITE" id="PS50049"/>
    </source>
</evidence>
<proteinExistence type="inferred from homology"/>
<dbReference type="EMBL" id="JAFIRN010000015">
    <property type="protein sequence ID" value="KAG5834956.1"/>
    <property type="molecule type" value="Genomic_DNA"/>
</dbReference>
<comment type="similarity">
    <text evidence="1">Belongs to the tumor necrosis factor family.</text>
</comment>
<evidence type="ECO:0000256" key="1">
    <source>
        <dbReference type="ARBA" id="ARBA00008670"/>
    </source>
</evidence>
<dbReference type="Pfam" id="PF00229">
    <property type="entry name" value="TNF"/>
    <property type="match status" value="1"/>
</dbReference>
<dbReference type="AlphaFoldDB" id="A0A9D3RLP0"/>
<dbReference type="GO" id="GO:0006955">
    <property type="term" value="P:immune response"/>
    <property type="evidence" value="ECO:0007669"/>
    <property type="project" value="InterPro"/>
</dbReference>
<dbReference type="Proteomes" id="UP001044222">
    <property type="component" value="Chromosome 15"/>
</dbReference>
<gene>
    <name evidence="3" type="ORF">ANANG_G00267030</name>
</gene>
<dbReference type="PROSITE" id="PS50049">
    <property type="entry name" value="THD_2"/>
    <property type="match status" value="1"/>
</dbReference>
<organism evidence="3 4">
    <name type="scientific">Anguilla anguilla</name>
    <name type="common">European freshwater eel</name>
    <name type="synonym">Muraena anguilla</name>
    <dbReference type="NCBI Taxonomy" id="7936"/>
    <lineage>
        <taxon>Eukaryota</taxon>
        <taxon>Metazoa</taxon>
        <taxon>Chordata</taxon>
        <taxon>Craniata</taxon>
        <taxon>Vertebrata</taxon>
        <taxon>Euteleostomi</taxon>
        <taxon>Actinopterygii</taxon>
        <taxon>Neopterygii</taxon>
        <taxon>Teleostei</taxon>
        <taxon>Anguilliformes</taxon>
        <taxon>Anguillidae</taxon>
        <taxon>Anguilla</taxon>
    </lineage>
</organism>
<comment type="caution">
    <text evidence="3">The sequence shown here is derived from an EMBL/GenBank/DDBJ whole genome shotgun (WGS) entry which is preliminary data.</text>
</comment>
<reference evidence="3" key="1">
    <citation type="submission" date="2021-01" db="EMBL/GenBank/DDBJ databases">
        <title>A chromosome-scale assembly of European eel, Anguilla anguilla.</title>
        <authorList>
            <person name="Henkel C."/>
            <person name="Jong-Raadsen S.A."/>
            <person name="Dufour S."/>
            <person name="Weltzien F.-A."/>
            <person name="Palstra A.P."/>
            <person name="Pelster B."/>
            <person name="Spaink H.P."/>
            <person name="Van Den Thillart G.E."/>
            <person name="Jansen H."/>
            <person name="Zahm M."/>
            <person name="Klopp C."/>
            <person name="Cedric C."/>
            <person name="Louis A."/>
            <person name="Berthelot C."/>
            <person name="Parey E."/>
            <person name="Roest Crollius H."/>
            <person name="Montfort J."/>
            <person name="Robinson-Rechavi M."/>
            <person name="Bucao C."/>
            <person name="Bouchez O."/>
            <person name="Gislard M."/>
            <person name="Lluch J."/>
            <person name="Milhes M."/>
            <person name="Lampietro C."/>
            <person name="Lopez Roques C."/>
            <person name="Donnadieu C."/>
            <person name="Braasch I."/>
            <person name="Desvignes T."/>
            <person name="Postlethwait J."/>
            <person name="Bobe J."/>
            <person name="Guiguen Y."/>
            <person name="Dirks R."/>
        </authorList>
    </citation>
    <scope>NUCLEOTIDE SEQUENCE</scope>
    <source>
        <strain evidence="3">Tag_6206</strain>
        <tissue evidence="3">Liver</tissue>
    </source>
</reference>
<accession>A0A9D3RLP0</accession>